<accession>A0A0R2KTY6</accession>
<dbReference type="AlphaFoldDB" id="A0A0R2KTY6"/>
<reference evidence="2 3" key="1">
    <citation type="journal article" date="2015" name="Genome Announc.">
        <title>Expanding the biotechnology potential of lactobacilli through comparative genomics of 213 strains and associated genera.</title>
        <authorList>
            <person name="Sun Z."/>
            <person name="Harris H.M."/>
            <person name="McCann A."/>
            <person name="Guo C."/>
            <person name="Argimon S."/>
            <person name="Zhang W."/>
            <person name="Yang X."/>
            <person name="Jeffery I.B."/>
            <person name="Cooney J.C."/>
            <person name="Kagawa T.F."/>
            <person name="Liu W."/>
            <person name="Song Y."/>
            <person name="Salvetti E."/>
            <person name="Wrobel A."/>
            <person name="Rasinkangas P."/>
            <person name="Parkhill J."/>
            <person name="Rea M.C."/>
            <person name="O'Sullivan O."/>
            <person name="Ritari J."/>
            <person name="Douillard F.P."/>
            <person name="Paul Ross R."/>
            <person name="Yang R."/>
            <person name="Briner A.E."/>
            <person name="Felis G.E."/>
            <person name="de Vos W.M."/>
            <person name="Barrangou R."/>
            <person name="Klaenhammer T.R."/>
            <person name="Caufield P.W."/>
            <person name="Cui Y."/>
            <person name="Zhang H."/>
            <person name="O'Toole P.W."/>
        </authorList>
    </citation>
    <scope>NUCLEOTIDE SEQUENCE [LARGE SCALE GENOMIC DNA]</scope>
    <source>
        <strain evidence="2 3">DSM 16698</strain>
    </source>
</reference>
<dbReference type="GeneID" id="66523526"/>
<evidence type="ECO:0000313" key="2">
    <source>
        <dbReference type="EMBL" id="KRN92987.1"/>
    </source>
</evidence>
<feature type="transmembrane region" description="Helical" evidence="1">
    <location>
        <begin position="172"/>
        <end position="189"/>
    </location>
</feature>
<keyword evidence="1" id="KW-0812">Transmembrane</keyword>
<sequence>MKNMKKIILRVLMVICTAVSFFLLLTSVISLKINDTQAMGKAVINRVVADSDNPNLKDGVRFLEVSGLEQTLLKQLPKKYQVEMSYADLYRACEKYNEQGKLTPKDLNLSSKTKLEEIINEYIVKQINHKLKEKSDEVYHAISIYEYSIFVVALLFLLAAILIAFGRASASVPLAIASVGSFMALWIAANDITTVLQANVYSGLRVTLSQGVWIGLIVGLATTILWPILLKVTKEVKVKK</sequence>
<evidence type="ECO:0000256" key="1">
    <source>
        <dbReference type="SAM" id="Phobius"/>
    </source>
</evidence>
<protein>
    <submittedName>
        <fullName evidence="2">Uncharacterized protein</fullName>
    </submittedName>
</protein>
<dbReference type="Proteomes" id="UP000051529">
    <property type="component" value="Unassembled WGS sequence"/>
</dbReference>
<keyword evidence="1" id="KW-1133">Transmembrane helix</keyword>
<proteinExistence type="predicted"/>
<dbReference type="EMBL" id="JQBQ01000002">
    <property type="protein sequence ID" value="KRN92987.1"/>
    <property type="molecule type" value="Genomic_DNA"/>
</dbReference>
<feature type="transmembrane region" description="Helical" evidence="1">
    <location>
        <begin position="209"/>
        <end position="230"/>
    </location>
</feature>
<dbReference type="PATRIC" id="fig|695563.3.peg.629"/>
<dbReference type="RefSeq" id="WP_013641688.1">
    <property type="nucleotide sequence ID" value="NZ_JQBQ01000002.1"/>
</dbReference>
<name>A0A0R2KTY6_LACAM</name>
<comment type="caution">
    <text evidence="2">The sequence shown here is derived from an EMBL/GenBank/DDBJ whole genome shotgun (WGS) entry which is preliminary data.</text>
</comment>
<gene>
    <name evidence="2" type="ORF">IV44_GL000577</name>
</gene>
<feature type="transmembrane region" description="Helical" evidence="1">
    <location>
        <begin position="144"/>
        <end position="165"/>
    </location>
</feature>
<keyword evidence="1" id="KW-0472">Membrane</keyword>
<evidence type="ECO:0000313" key="3">
    <source>
        <dbReference type="Proteomes" id="UP000051529"/>
    </source>
</evidence>
<organism evidence="2 3">
    <name type="scientific">Lactobacillus amylovorus subsp. animalium DSM 16698</name>
    <dbReference type="NCBI Taxonomy" id="695563"/>
    <lineage>
        <taxon>Bacteria</taxon>
        <taxon>Bacillati</taxon>
        <taxon>Bacillota</taxon>
        <taxon>Bacilli</taxon>
        <taxon>Lactobacillales</taxon>
        <taxon>Lactobacillaceae</taxon>
        <taxon>Lactobacillus</taxon>
        <taxon>Lactobacillus amylovorus subsp. animalium</taxon>
    </lineage>
</organism>